<keyword evidence="7 11" id="KW-0175">Coiled coil</keyword>
<feature type="region of interest" description="Disordered" evidence="12">
    <location>
        <begin position="1725"/>
        <end position="1804"/>
    </location>
</feature>
<dbReference type="PANTHER" id="PTHR47117">
    <property type="entry name" value="STAR-RELATED LIPID TRANSFER PROTEIN 9"/>
    <property type="match status" value="1"/>
</dbReference>
<dbReference type="Pfam" id="PF00225">
    <property type="entry name" value="Kinesin"/>
    <property type="match status" value="1"/>
</dbReference>
<feature type="region of interest" description="Disordered" evidence="12">
    <location>
        <begin position="623"/>
        <end position="647"/>
    </location>
</feature>
<dbReference type="InterPro" id="IPR027417">
    <property type="entry name" value="P-loop_NTPase"/>
</dbReference>
<dbReference type="OMA" id="GQENHNL"/>
<feature type="compositionally biased region" description="Polar residues" evidence="12">
    <location>
        <begin position="1537"/>
        <end position="1548"/>
    </location>
</feature>
<dbReference type="InterPro" id="IPR022140">
    <property type="entry name" value="Kinesin-like_KIF1-typ"/>
</dbReference>
<evidence type="ECO:0000256" key="2">
    <source>
        <dbReference type="ARBA" id="ARBA00022490"/>
    </source>
</evidence>
<feature type="binding site" evidence="10">
    <location>
        <begin position="92"/>
        <end position="99"/>
    </location>
    <ligand>
        <name>ATP</name>
        <dbReference type="ChEBI" id="CHEBI:30616"/>
    </ligand>
</feature>
<evidence type="ECO:0000313" key="14">
    <source>
        <dbReference type="Ensembl" id="ENSHBUP00000031304.1"/>
    </source>
</evidence>
<keyword evidence="15" id="KW-1185">Reference proteome</keyword>
<dbReference type="GO" id="GO:0007018">
    <property type="term" value="P:microtubule-based movement"/>
    <property type="evidence" value="ECO:0007669"/>
    <property type="project" value="InterPro"/>
</dbReference>
<dbReference type="Gene3D" id="3.40.850.10">
    <property type="entry name" value="Kinesin motor domain"/>
    <property type="match status" value="1"/>
</dbReference>
<dbReference type="PROSITE" id="PS50067">
    <property type="entry name" value="KINESIN_MOTOR_2"/>
    <property type="match status" value="1"/>
</dbReference>
<feature type="compositionally biased region" description="Low complexity" evidence="12">
    <location>
        <begin position="1738"/>
        <end position="1754"/>
    </location>
</feature>
<evidence type="ECO:0000256" key="12">
    <source>
        <dbReference type="SAM" id="MobiDB-lite"/>
    </source>
</evidence>
<dbReference type="GO" id="GO:0003777">
    <property type="term" value="F:microtubule motor activity"/>
    <property type="evidence" value="ECO:0007669"/>
    <property type="project" value="InterPro"/>
</dbReference>
<comment type="subcellular location">
    <subcellularLocation>
        <location evidence="1">Cytoplasm</location>
        <location evidence="1">Cytoskeleton</location>
    </subcellularLocation>
</comment>
<keyword evidence="3" id="KW-0597">Phosphoprotein</keyword>
<dbReference type="InterPro" id="IPR036859">
    <property type="entry name" value="CAP-Gly_dom_sf"/>
</dbReference>
<dbReference type="InterPro" id="IPR032405">
    <property type="entry name" value="Kinesin_assoc"/>
</dbReference>
<name>A0A3Q2WWD5_HAPBU</name>
<reference evidence="14" key="2">
    <citation type="submission" date="2025-09" db="UniProtKB">
        <authorList>
            <consortium name="Ensembl"/>
        </authorList>
    </citation>
    <scope>IDENTIFICATION</scope>
</reference>
<keyword evidence="4" id="KW-0493">Microtubule</keyword>
<evidence type="ECO:0000256" key="5">
    <source>
        <dbReference type="ARBA" id="ARBA00022741"/>
    </source>
</evidence>
<dbReference type="GeneTree" id="ENSGT00940000157508"/>
<feature type="coiled-coil region" evidence="11">
    <location>
        <begin position="357"/>
        <end position="399"/>
    </location>
</feature>
<dbReference type="Pfam" id="PF12473">
    <property type="entry name" value="DUF3694"/>
    <property type="match status" value="1"/>
</dbReference>
<feature type="domain" description="Kinesin motor" evidence="13">
    <location>
        <begin position="5"/>
        <end position="342"/>
    </location>
</feature>
<evidence type="ECO:0000256" key="11">
    <source>
        <dbReference type="SAM" id="Coils"/>
    </source>
</evidence>
<dbReference type="InterPro" id="IPR001752">
    <property type="entry name" value="Kinesin_motor_dom"/>
</dbReference>
<dbReference type="InterPro" id="IPR000938">
    <property type="entry name" value="CAP-Gly_domain"/>
</dbReference>
<dbReference type="GO" id="GO:0005874">
    <property type="term" value="C:microtubule"/>
    <property type="evidence" value="ECO:0007669"/>
    <property type="project" value="UniProtKB-KW"/>
</dbReference>
<dbReference type="InterPro" id="IPR008984">
    <property type="entry name" value="SMAD_FHA_dom_sf"/>
</dbReference>
<dbReference type="PRINTS" id="PR00380">
    <property type="entry name" value="KINESINHEAVY"/>
</dbReference>
<keyword evidence="8 10" id="KW-0505">Motor protein</keyword>
<dbReference type="Pfam" id="PF12423">
    <property type="entry name" value="KIF1B"/>
    <property type="match status" value="1"/>
</dbReference>
<feature type="region of interest" description="Disordered" evidence="12">
    <location>
        <begin position="1536"/>
        <end position="1581"/>
    </location>
</feature>
<dbReference type="FunFam" id="2.60.200.20:FF:000002">
    <property type="entry name" value="Kinesin family member 13A"/>
    <property type="match status" value="1"/>
</dbReference>
<dbReference type="Pfam" id="PF01302">
    <property type="entry name" value="CAP_GLY"/>
    <property type="match status" value="1"/>
</dbReference>
<dbReference type="SMART" id="SM00240">
    <property type="entry name" value="FHA"/>
    <property type="match status" value="1"/>
</dbReference>
<dbReference type="SMART" id="SM00129">
    <property type="entry name" value="KISc"/>
    <property type="match status" value="1"/>
</dbReference>
<dbReference type="Ensembl" id="ENSHBUT00000023174.1">
    <property type="protein sequence ID" value="ENSHBUP00000031304.1"/>
    <property type="gene ID" value="ENSHBUG00000017129.1"/>
</dbReference>
<accession>A0A3Q2WWD5</accession>
<keyword evidence="9" id="KW-0206">Cytoskeleton</keyword>
<dbReference type="FunFam" id="3.40.850.10:FF:000010">
    <property type="entry name" value="Kinesin family member 13A"/>
    <property type="match status" value="1"/>
</dbReference>
<dbReference type="Gene3D" id="6.10.250.2520">
    <property type="match status" value="1"/>
</dbReference>
<evidence type="ECO:0000313" key="15">
    <source>
        <dbReference type="Proteomes" id="UP000264840"/>
    </source>
</evidence>
<dbReference type="InterPro" id="IPR000253">
    <property type="entry name" value="FHA_dom"/>
</dbReference>
<dbReference type="SUPFAM" id="SSF49879">
    <property type="entry name" value="SMAD/FHA domain"/>
    <property type="match status" value="1"/>
</dbReference>
<dbReference type="Pfam" id="PF00498">
    <property type="entry name" value="FHA"/>
    <property type="match status" value="1"/>
</dbReference>
<organism evidence="14 15">
    <name type="scientific">Haplochromis burtoni</name>
    <name type="common">Burton's mouthbrooder</name>
    <name type="synonym">Chromis burtoni</name>
    <dbReference type="NCBI Taxonomy" id="8153"/>
    <lineage>
        <taxon>Eukaryota</taxon>
        <taxon>Metazoa</taxon>
        <taxon>Chordata</taxon>
        <taxon>Craniata</taxon>
        <taxon>Vertebrata</taxon>
        <taxon>Euteleostomi</taxon>
        <taxon>Actinopterygii</taxon>
        <taxon>Neopterygii</taxon>
        <taxon>Teleostei</taxon>
        <taxon>Neoteleostei</taxon>
        <taxon>Acanthomorphata</taxon>
        <taxon>Ovalentaria</taxon>
        <taxon>Cichlomorphae</taxon>
        <taxon>Cichliformes</taxon>
        <taxon>Cichlidae</taxon>
        <taxon>African cichlids</taxon>
        <taxon>Pseudocrenilabrinae</taxon>
        <taxon>Haplochromini</taxon>
        <taxon>Haplochromis</taxon>
    </lineage>
</organism>
<dbReference type="GO" id="GO:0008017">
    <property type="term" value="F:microtubule binding"/>
    <property type="evidence" value="ECO:0007669"/>
    <property type="project" value="InterPro"/>
</dbReference>
<dbReference type="InterPro" id="IPR036961">
    <property type="entry name" value="Kinesin_motor_dom_sf"/>
</dbReference>
<dbReference type="InterPro" id="IPR019821">
    <property type="entry name" value="Kinesin_motor_CS"/>
</dbReference>
<evidence type="ECO:0000256" key="10">
    <source>
        <dbReference type="PROSITE-ProRule" id="PRU00283"/>
    </source>
</evidence>
<dbReference type="CDD" id="cd01365">
    <property type="entry name" value="KISc_KIF1A_KIF1B"/>
    <property type="match status" value="1"/>
</dbReference>
<evidence type="ECO:0000256" key="4">
    <source>
        <dbReference type="ARBA" id="ARBA00022701"/>
    </source>
</evidence>
<evidence type="ECO:0000256" key="8">
    <source>
        <dbReference type="ARBA" id="ARBA00023175"/>
    </source>
</evidence>
<dbReference type="Gene3D" id="2.60.200.20">
    <property type="match status" value="1"/>
</dbReference>
<evidence type="ECO:0000256" key="1">
    <source>
        <dbReference type="ARBA" id="ARBA00004245"/>
    </source>
</evidence>
<evidence type="ECO:0000256" key="3">
    <source>
        <dbReference type="ARBA" id="ARBA00022553"/>
    </source>
</evidence>
<feature type="region of interest" description="Disordered" evidence="12">
    <location>
        <begin position="1491"/>
        <end position="1518"/>
    </location>
</feature>
<dbReference type="GO" id="GO:0005524">
    <property type="term" value="F:ATP binding"/>
    <property type="evidence" value="ECO:0007669"/>
    <property type="project" value="UniProtKB-UniRule"/>
</dbReference>
<sequence>MSDTKVKVAVRVRPMNRREIELNTKCVVDMEDNQTVLHPPPSNVFAFDHCFWSMDESNVPKYAGQEVVFKCLGEGILENAFQGYNACIFAYGQTGSGKSFSMMGNGEQPGLIPRLCCSLFERVHREANEGHSFKVEVSYMEIYNEKVRDLLDPKGSRQSLKVREHKVFGPYVDGLSQLAVTSFEDIEVLMSEGNKSRTVAATNMNEESSRSHAVFSIIVTQTLYDLQSGNSGEKVSKMSLVDLAGSERVSKTGAAGERLKEGSNINKSLTTLGCVISALADQSAGKGKAKFVPYRDSVLTWLLKDNLGGNSKTAMIATVSPAADNYEETLSTLRYADRAKRIVNHAVVNEDPNARIIRELREEVEKLKVQLSQAESMKAPELKEKLQESEKLIQEMTVTWEEKLRKTEEIATERQKQLESMGISLETSGIKVGEDKCFLVNLNADPALNELLVYYLKEHTRVGADTSQDIQLFGIGIQPEHCVLEVCPDGDVTLMPVGNARTCVNGTMIDSLVHLWHGDRILWGNNHFFRINLPKRKRRDRLKELERASPRESFVEADIETASEASSEQDYTYEFAQMEVIMKTLGNNDPMQNVVQVLEKQYLEEKRTALEEQRMMYERELESLRQQLSPEKTSQHHRSSSDRLTFSTHAPHGKLRLWTEERDELFRQSLSRLREQVVKANTLVREANFLAEEMNKLTDYQVTLQIPAANLSANRKRGAIVSEPAIQVRRKGKGTQVWTIEKLENKLVDMRDHYRDWKEGTEETVTSSKHCDPFYEAQENHNLIGVANIFLECLFHDVKLQYAVPIISQQGEVAGRLHVELMRVSGAVPERLCSGDDSSENSSENSCYEVMDTNGEIVHMAKRLTCRVRIRDATGLPLNLSNFVFCQYMFWEHGEPTVAPPMVSPDRPSPRSPDAQFTVQFDHCKDYVVHVTDEFLEFISDGALAIEVWGHRCAGNGRSLWELDALEAKTQTLRDRWSDVSRRIELWIAIQELNEQGEYASVELQPGKDISTGGVFQLRQGHSRRLQVSVKPVQNSGTLPLLVEAVLSVSIGCVSARSTKLQRPLDSYQEEDLNCVRERWSDALIKRREYLDEQIKKIINKQEKSEEDIEREARLVEQWVGLTEERNAVLVPAPGSGIPGAPADWTPPAGMEAHIPVLFLDLNADNLTVNEQLTGPHAAGVNSILPKEHGSQFFYLPIIRHSDEEVSAVCSWDSSIHDSVHLNRVTSPNERIYLIIKATVQLSHPASMELVLRKRIAVNIYNKQSFTQSLKRRMSLKNMLYSCSVTYEIVSNIPKASEEPEERETLALMAARGDSEETQDGETYIEKYTRGVLEVENILSLERLRQAVTVKEALAAKGRHLRRSISTPNVHTCVEAFRSDLVNTECSHTGLVPDSSTFFIASPFKVLSPQPPKFLKSLLPVKEENKAKKVLEARPLLGHEDSEDEETDVRMALSLNRGSQDQSTLQPYIPEDFANFEIYNATLESQEGFRSDLKGSRCGGGSSEREVSRSPTNSSCTSGYFSHSASNATLSDMPFSASESSDHISCTSRDSHDPLGCPVGRGGTRTKSVSAGSDAQPRPLSADGVQDLLIHSASSPISIPNCTDKPQSFPSPNNCVLSTSQEFTDFKGADDSVGVADLEHFTQGWGEEGLEVCTNEQKKTVDVETRDTDNQLTSDVSGILKTSLPEKTICKYPNYENAVSVGVSCPNTTVFCTSVRAPVSASPAQINPAASVPPPQSPSLLTSLPTATSSAPALRAGGEPPIQEPAQGDLPHGSPCPSPNPSSAEPSGDSSGDESTPVAQLPDWMAPGEQVWVGKRRGTVHYVGGVEFAKGIWIGVKLDMAVGESI</sequence>
<feature type="compositionally biased region" description="Polar residues" evidence="12">
    <location>
        <begin position="1781"/>
        <end position="1798"/>
    </location>
</feature>
<proteinExistence type="inferred from homology"/>
<reference evidence="14" key="1">
    <citation type="submission" date="2025-08" db="UniProtKB">
        <authorList>
            <consortium name="Ensembl"/>
        </authorList>
    </citation>
    <scope>IDENTIFICATION</scope>
</reference>
<dbReference type="GO" id="GO:0005737">
    <property type="term" value="C:cytoplasm"/>
    <property type="evidence" value="ECO:0007669"/>
    <property type="project" value="UniProtKB-ARBA"/>
</dbReference>
<dbReference type="SUPFAM" id="SSF52540">
    <property type="entry name" value="P-loop containing nucleoside triphosphate hydrolases"/>
    <property type="match status" value="1"/>
</dbReference>
<keyword evidence="6 10" id="KW-0067">ATP-binding</keyword>
<evidence type="ECO:0000256" key="9">
    <source>
        <dbReference type="ARBA" id="ARBA00023212"/>
    </source>
</evidence>
<dbReference type="PROSITE" id="PS00411">
    <property type="entry name" value="KINESIN_MOTOR_1"/>
    <property type="match status" value="1"/>
</dbReference>
<evidence type="ECO:0000259" key="13">
    <source>
        <dbReference type="PROSITE" id="PS50067"/>
    </source>
</evidence>
<protein>
    <submittedName>
        <fullName evidence="14">Kinesin family member 13A</fullName>
    </submittedName>
</protein>
<keyword evidence="2" id="KW-0963">Cytoplasm</keyword>
<dbReference type="Pfam" id="PF16183">
    <property type="entry name" value="Kinesin_assoc"/>
    <property type="match status" value="1"/>
</dbReference>
<dbReference type="InterPro" id="IPR022164">
    <property type="entry name" value="Kinesin-like"/>
</dbReference>
<dbReference type="SUPFAM" id="SSF74924">
    <property type="entry name" value="Cap-Gly domain"/>
    <property type="match status" value="1"/>
</dbReference>
<evidence type="ECO:0000256" key="7">
    <source>
        <dbReference type="ARBA" id="ARBA00023054"/>
    </source>
</evidence>
<comment type="similarity">
    <text evidence="10">Belongs to the TRAFAC class myosin-kinesin ATPase superfamily. Kinesin family.</text>
</comment>
<keyword evidence="5 10" id="KW-0547">Nucleotide-binding</keyword>
<dbReference type="Gene3D" id="2.30.30.190">
    <property type="entry name" value="CAP Gly-rich-like domain"/>
    <property type="match status" value="1"/>
</dbReference>
<dbReference type="GO" id="GO:0045184">
    <property type="term" value="P:establishment of protein localization"/>
    <property type="evidence" value="ECO:0007669"/>
    <property type="project" value="UniProtKB-ARBA"/>
</dbReference>
<evidence type="ECO:0000256" key="6">
    <source>
        <dbReference type="ARBA" id="ARBA00022840"/>
    </source>
</evidence>
<dbReference type="Proteomes" id="UP000264840">
    <property type="component" value="Unplaced"/>
</dbReference>